<feature type="non-terminal residue" evidence="1">
    <location>
        <position position="1"/>
    </location>
</feature>
<gene>
    <name evidence="1" type="ORF">WKI299_LOCUS17391</name>
</gene>
<dbReference type="Proteomes" id="UP000663856">
    <property type="component" value="Unassembled WGS sequence"/>
</dbReference>
<evidence type="ECO:0000313" key="1">
    <source>
        <dbReference type="EMBL" id="CAF2086940.1"/>
    </source>
</evidence>
<evidence type="ECO:0000313" key="2">
    <source>
        <dbReference type="Proteomes" id="UP000663856"/>
    </source>
</evidence>
<dbReference type="EMBL" id="CAJNRF010006915">
    <property type="protein sequence ID" value="CAF2086940.1"/>
    <property type="molecule type" value="Genomic_DNA"/>
</dbReference>
<reference evidence="1" key="1">
    <citation type="submission" date="2021-02" db="EMBL/GenBank/DDBJ databases">
        <authorList>
            <person name="Nowell W R."/>
        </authorList>
    </citation>
    <scope>NUCLEOTIDE SEQUENCE</scope>
</reference>
<sequence length="33" mass="3344">LSKIVEQNSRGGGGGGGGDSIQLMVSLLIDWQA</sequence>
<protein>
    <submittedName>
        <fullName evidence="1">Uncharacterized protein</fullName>
    </submittedName>
</protein>
<dbReference type="AlphaFoldDB" id="A0A816SSA9"/>
<comment type="caution">
    <text evidence="1">The sequence shown here is derived from an EMBL/GenBank/DDBJ whole genome shotgun (WGS) entry which is preliminary data.</text>
</comment>
<accession>A0A816SSA9</accession>
<organism evidence="1 2">
    <name type="scientific">Rotaria magnacalcarata</name>
    <dbReference type="NCBI Taxonomy" id="392030"/>
    <lineage>
        <taxon>Eukaryota</taxon>
        <taxon>Metazoa</taxon>
        <taxon>Spiralia</taxon>
        <taxon>Gnathifera</taxon>
        <taxon>Rotifera</taxon>
        <taxon>Eurotatoria</taxon>
        <taxon>Bdelloidea</taxon>
        <taxon>Philodinida</taxon>
        <taxon>Philodinidae</taxon>
        <taxon>Rotaria</taxon>
    </lineage>
</organism>
<proteinExistence type="predicted"/>
<name>A0A816SSA9_9BILA</name>